<feature type="region of interest" description="Disordered" evidence="1">
    <location>
        <begin position="184"/>
        <end position="228"/>
    </location>
</feature>
<sequence>MSRAAGPGARVSTVAHGRRAAARGWPAAARGPRGGLRGVAALRRCGVAALRRCGGQAWVVCGGQGAGGLRRQGRGGLRRPGLGWPAVRTGVRRRPTACRGWCGVPAAAPGARCACDGVPRRAGASRVCGSSGCPATSPVPSLCALSSVPCAFSPVPSALWPRPCAPGSAPLAGGGSASVGRCPPPVVVAGRRPRRGAARRGEVRRPPGSRGRRCGVHPLSGRDRPVPGACRADRWSPQAGRTGSAVAVVGQHLAEQPHQLLPLLGRQRRE</sequence>
<evidence type="ECO:0000313" key="3">
    <source>
        <dbReference type="Proteomes" id="UP000002213"/>
    </source>
</evidence>
<dbReference type="STRING" id="446462.Amir_2539"/>
<keyword evidence="3" id="KW-1185">Reference proteome</keyword>
<protein>
    <submittedName>
        <fullName evidence="2">Uncharacterized protein</fullName>
    </submittedName>
</protein>
<reference evidence="2 3" key="1">
    <citation type="journal article" date="2009" name="Stand. Genomic Sci.">
        <title>Complete genome sequence of Actinosynnema mirum type strain (101).</title>
        <authorList>
            <person name="Land M."/>
            <person name="Lapidus A."/>
            <person name="Mayilraj S."/>
            <person name="Chen F."/>
            <person name="Copeland A."/>
            <person name="Del Rio T.G."/>
            <person name="Nolan M."/>
            <person name="Lucas S."/>
            <person name="Tice H."/>
            <person name="Cheng J.F."/>
            <person name="Chertkov O."/>
            <person name="Bruce D."/>
            <person name="Goodwin L."/>
            <person name="Pitluck S."/>
            <person name="Rohde M."/>
            <person name="Goker M."/>
            <person name="Pati A."/>
            <person name="Ivanova N."/>
            <person name="Mavromatis K."/>
            <person name="Chen A."/>
            <person name="Palaniappan K."/>
            <person name="Hauser L."/>
            <person name="Chang Y.J."/>
            <person name="Jeffries C.C."/>
            <person name="Brettin T."/>
            <person name="Detter J.C."/>
            <person name="Han C."/>
            <person name="Chain P."/>
            <person name="Tindall B.J."/>
            <person name="Bristow J."/>
            <person name="Eisen J.A."/>
            <person name="Markowitz V."/>
            <person name="Hugenholtz P."/>
            <person name="Kyrpides N.C."/>
            <person name="Klenk H.P."/>
        </authorList>
    </citation>
    <scope>NUCLEOTIDE SEQUENCE [LARGE SCALE GENOMIC DNA]</scope>
    <source>
        <strain evidence="3">ATCC 29888 / DSM 43827 / JCM 3225 / NBRC 14064 / NCIMB 13271 / NRRL B-12336 / IMRU 3971 / 101</strain>
    </source>
</reference>
<evidence type="ECO:0000256" key="1">
    <source>
        <dbReference type="SAM" id="MobiDB-lite"/>
    </source>
</evidence>
<dbReference type="KEGG" id="ami:Amir_2539"/>
<gene>
    <name evidence="2" type="ordered locus">Amir_2539</name>
</gene>
<evidence type="ECO:0000313" key="2">
    <source>
        <dbReference type="EMBL" id="ACU36476.1"/>
    </source>
</evidence>
<accession>C6WLC3</accession>
<name>C6WLC3_ACTMD</name>
<proteinExistence type="predicted"/>
<feature type="region of interest" description="Disordered" evidence="1">
    <location>
        <begin position="1"/>
        <end position="29"/>
    </location>
</feature>
<dbReference type="AlphaFoldDB" id="C6WLC3"/>
<organism evidence="2 3">
    <name type="scientific">Actinosynnema mirum (strain ATCC 29888 / DSM 43827 / JCM 3225 / NBRC 14064 / NCIMB 13271 / NRRL B-12336 / IMRU 3971 / 101)</name>
    <dbReference type="NCBI Taxonomy" id="446462"/>
    <lineage>
        <taxon>Bacteria</taxon>
        <taxon>Bacillati</taxon>
        <taxon>Actinomycetota</taxon>
        <taxon>Actinomycetes</taxon>
        <taxon>Pseudonocardiales</taxon>
        <taxon>Pseudonocardiaceae</taxon>
        <taxon>Actinosynnema</taxon>
    </lineage>
</organism>
<dbReference type="EMBL" id="CP001630">
    <property type="protein sequence ID" value="ACU36476.1"/>
    <property type="molecule type" value="Genomic_DNA"/>
</dbReference>
<dbReference type="Proteomes" id="UP000002213">
    <property type="component" value="Chromosome"/>
</dbReference>
<dbReference type="HOGENOM" id="CLU_1029085_0_0_11"/>